<reference evidence="2 3" key="1">
    <citation type="submission" date="2018-02" db="EMBL/GenBank/DDBJ databases">
        <title>The draft genome of Phyllobacterium sp. 1N-3.</title>
        <authorList>
            <person name="Liu L."/>
            <person name="Li L."/>
            <person name="Zhang X."/>
            <person name="Wang T."/>
            <person name="Liang L."/>
        </authorList>
    </citation>
    <scope>NUCLEOTIDE SEQUENCE [LARGE SCALE GENOMIC DNA]</scope>
    <source>
        <strain evidence="2 3">1N-3</strain>
    </source>
</reference>
<evidence type="ECO:0000313" key="2">
    <source>
        <dbReference type="EMBL" id="PRD42923.1"/>
    </source>
</evidence>
<sequence length="158" mass="17200">MVRRSWMTGAFAPQSGAVHQLAVHTVGGVVSPADVIMLIVPASDDLALEAQIAPQDIDQLQLGQKAVLRLSAFNQRTTPELQGQVGRIAADLTQDQRTGLSYYLVRIFISADELAKLDELALVPGMPAESFIQTGERTALSFLVKPLSDQINRAFREE</sequence>
<protein>
    <recommendedName>
        <fullName evidence="1">AprE-like beta-barrel domain-containing protein</fullName>
    </recommendedName>
</protein>
<keyword evidence="3" id="KW-1185">Reference proteome</keyword>
<accession>A0A2S9IQX5</accession>
<comment type="caution">
    <text evidence="2">The sequence shown here is derived from an EMBL/GenBank/DDBJ whole genome shotgun (WGS) entry which is preliminary data.</text>
</comment>
<dbReference type="InterPro" id="IPR050739">
    <property type="entry name" value="MFP"/>
</dbReference>
<feature type="domain" description="AprE-like beta-barrel" evidence="1">
    <location>
        <begin position="46"/>
        <end position="135"/>
    </location>
</feature>
<dbReference type="Gene3D" id="2.40.30.170">
    <property type="match status" value="1"/>
</dbReference>
<gene>
    <name evidence="2" type="ORF">C5748_14240</name>
</gene>
<evidence type="ECO:0000259" key="1">
    <source>
        <dbReference type="Pfam" id="PF26002"/>
    </source>
</evidence>
<dbReference type="InterPro" id="IPR058982">
    <property type="entry name" value="Beta-barrel_AprE"/>
</dbReference>
<evidence type="ECO:0000313" key="3">
    <source>
        <dbReference type="Proteomes" id="UP000239434"/>
    </source>
</evidence>
<dbReference type="EMBL" id="PVBR01000009">
    <property type="protein sequence ID" value="PRD42923.1"/>
    <property type="molecule type" value="Genomic_DNA"/>
</dbReference>
<dbReference type="AlphaFoldDB" id="A0A2S9IQX5"/>
<proteinExistence type="predicted"/>
<dbReference type="Proteomes" id="UP000239434">
    <property type="component" value="Unassembled WGS sequence"/>
</dbReference>
<name>A0A2S9IQX5_9HYPH</name>
<dbReference type="PRINTS" id="PR01490">
    <property type="entry name" value="RTXTOXIND"/>
</dbReference>
<dbReference type="PANTHER" id="PTHR30386">
    <property type="entry name" value="MEMBRANE FUSION SUBUNIT OF EMRAB-TOLC MULTIDRUG EFFLUX PUMP"/>
    <property type="match status" value="1"/>
</dbReference>
<dbReference type="Pfam" id="PF26002">
    <property type="entry name" value="Beta-barrel_AprE"/>
    <property type="match status" value="1"/>
</dbReference>
<dbReference type="PANTHER" id="PTHR30386:SF17">
    <property type="entry name" value="ALKALINE PROTEASE SECRETION PROTEIN APRE"/>
    <property type="match status" value="1"/>
</dbReference>
<organism evidence="2 3">
    <name type="scientific">Phyllobacterium phragmitis</name>
    <dbReference type="NCBI Taxonomy" id="2670329"/>
    <lineage>
        <taxon>Bacteria</taxon>
        <taxon>Pseudomonadati</taxon>
        <taxon>Pseudomonadota</taxon>
        <taxon>Alphaproteobacteria</taxon>
        <taxon>Hyphomicrobiales</taxon>
        <taxon>Phyllobacteriaceae</taxon>
        <taxon>Phyllobacterium</taxon>
    </lineage>
</organism>